<name>A0AAW0WQ78_CHEQU</name>
<dbReference type="Gene3D" id="1.20.190.10">
    <property type="entry name" value="Pesticidal crystal protein, N-terminal domain"/>
    <property type="match status" value="1"/>
</dbReference>
<dbReference type="Proteomes" id="UP001445076">
    <property type="component" value="Unassembled WGS sequence"/>
</dbReference>
<reference evidence="2 3" key="1">
    <citation type="journal article" date="2024" name="BMC Genomics">
        <title>Genome assembly of redclaw crayfish (Cherax quadricarinatus) provides insights into its immune adaptation and hypoxia tolerance.</title>
        <authorList>
            <person name="Liu Z."/>
            <person name="Zheng J."/>
            <person name="Li H."/>
            <person name="Fang K."/>
            <person name="Wang S."/>
            <person name="He J."/>
            <person name="Zhou D."/>
            <person name="Weng S."/>
            <person name="Chi M."/>
            <person name="Gu Z."/>
            <person name="He J."/>
            <person name="Li F."/>
            <person name="Wang M."/>
        </authorList>
    </citation>
    <scope>NUCLEOTIDE SEQUENCE [LARGE SCALE GENOMIC DNA]</scope>
    <source>
        <strain evidence="2">ZL_2023a</strain>
    </source>
</reference>
<dbReference type="SUPFAM" id="SSF56849">
    <property type="entry name" value="delta-Endotoxin (insectocide), N-terminal domain"/>
    <property type="match status" value="1"/>
</dbReference>
<proteinExistence type="predicted"/>
<sequence length="303" mass="34215">MRVLLLCGLIVLLMVTLTATAPRTTSEIIDGKQTTIALAVAHLLIGLIPNETVQGLLVTIIDALTQEDFDYWEEVKDDVTALVGQYINEHNMHQVEVYQNDLVTLMDRYNNAPVSSDTYPDKNQQATALSTSIVTHRYLIEAAELPQSMMLHFEDISSIHVTVLKDVAETYSVEGHPPSRWWVDLDEELDHYIGYGRGLQVDLRDWRLGMVICSVDVVGVFRRYDVYTATDLVTGEVSTCQQLHGADDCSDHCALFRQHKANEVQVFMAAKVDDVLFSWELLKNISSVYAATSSRFYDPVRER</sequence>
<feature type="signal peptide" evidence="1">
    <location>
        <begin position="1"/>
        <end position="20"/>
    </location>
</feature>
<feature type="chain" id="PRO_5043519566" evidence="1">
    <location>
        <begin position="21"/>
        <end position="303"/>
    </location>
</feature>
<keyword evidence="3" id="KW-1185">Reference proteome</keyword>
<accession>A0AAW0WQ78</accession>
<dbReference type="GO" id="GO:0090729">
    <property type="term" value="F:toxin activity"/>
    <property type="evidence" value="ECO:0007669"/>
    <property type="project" value="InterPro"/>
</dbReference>
<evidence type="ECO:0000313" key="3">
    <source>
        <dbReference type="Proteomes" id="UP001445076"/>
    </source>
</evidence>
<comment type="caution">
    <text evidence="2">The sequence shown here is derived from an EMBL/GenBank/DDBJ whole genome shotgun (WGS) entry which is preliminary data.</text>
</comment>
<protein>
    <submittedName>
        <fullName evidence="2">Uncharacterized protein</fullName>
    </submittedName>
</protein>
<dbReference type="AlphaFoldDB" id="A0AAW0WQ78"/>
<evidence type="ECO:0000313" key="2">
    <source>
        <dbReference type="EMBL" id="KAK8729477.1"/>
    </source>
</evidence>
<gene>
    <name evidence="2" type="ORF">OTU49_008489</name>
</gene>
<dbReference type="InterPro" id="IPR036716">
    <property type="entry name" value="Pest_crys_N_sf"/>
</dbReference>
<evidence type="ECO:0000256" key="1">
    <source>
        <dbReference type="SAM" id="SignalP"/>
    </source>
</evidence>
<keyword evidence="1" id="KW-0732">Signal</keyword>
<dbReference type="EMBL" id="JARKIK010000067">
    <property type="protein sequence ID" value="KAK8729477.1"/>
    <property type="molecule type" value="Genomic_DNA"/>
</dbReference>
<organism evidence="2 3">
    <name type="scientific">Cherax quadricarinatus</name>
    <name type="common">Australian red claw crayfish</name>
    <dbReference type="NCBI Taxonomy" id="27406"/>
    <lineage>
        <taxon>Eukaryota</taxon>
        <taxon>Metazoa</taxon>
        <taxon>Ecdysozoa</taxon>
        <taxon>Arthropoda</taxon>
        <taxon>Crustacea</taxon>
        <taxon>Multicrustacea</taxon>
        <taxon>Malacostraca</taxon>
        <taxon>Eumalacostraca</taxon>
        <taxon>Eucarida</taxon>
        <taxon>Decapoda</taxon>
        <taxon>Pleocyemata</taxon>
        <taxon>Astacidea</taxon>
        <taxon>Parastacoidea</taxon>
        <taxon>Parastacidae</taxon>
        <taxon>Cherax</taxon>
    </lineage>
</organism>